<organism evidence="2 3">
    <name type="scientific">Trichinella papuae</name>
    <dbReference type="NCBI Taxonomy" id="268474"/>
    <lineage>
        <taxon>Eukaryota</taxon>
        <taxon>Metazoa</taxon>
        <taxon>Ecdysozoa</taxon>
        <taxon>Nematoda</taxon>
        <taxon>Enoplea</taxon>
        <taxon>Dorylaimia</taxon>
        <taxon>Trichinellida</taxon>
        <taxon>Trichinellidae</taxon>
        <taxon>Trichinella</taxon>
    </lineage>
</organism>
<keyword evidence="3" id="KW-1185">Reference proteome</keyword>
<dbReference type="Proteomes" id="UP000054843">
    <property type="component" value="Unassembled WGS sequence"/>
</dbReference>
<reference evidence="2 3" key="1">
    <citation type="submission" date="2015-01" db="EMBL/GenBank/DDBJ databases">
        <title>Evolution of Trichinella species and genotypes.</title>
        <authorList>
            <person name="Korhonen P.K."/>
            <person name="Edoardo P."/>
            <person name="Giuseppe L.R."/>
            <person name="Gasser R.B."/>
        </authorList>
    </citation>
    <scope>NUCLEOTIDE SEQUENCE [LARGE SCALE GENOMIC DNA]</scope>
    <source>
        <strain evidence="2">ISS1980</strain>
    </source>
</reference>
<evidence type="ECO:0000313" key="2">
    <source>
        <dbReference type="EMBL" id="KRZ71545.1"/>
    </source>
</evidence>
<dbReference type="EMBL" id="JYDO01000348">
    <property type="protein sequence ID" value="KRZ65484.1"/>
    <property type="molecule type" value="Genomic_DNA"/>
</dbReference>
<sequence>MLVNKLSLFLAVHYTLRYTGKRMKNWGCSKVYALKILNIIKYEMVQRWTFNSGGRRTLHGERFANAFGNERCFPHCKALPKPTNFRC</sequence>
<gene>
    <name evidence="2" type="ORF">T10_4303</name>
    <name evidence="1" type="ORF">T10_6243</name>
</gene>
<proteinExistence type="predicted"/>
<evidence type="ECO:0000313" key="3">
    <source>
        <dbReference type="Proteomes" id="UP000054843"/>
    </source>
</evidence>
<name>A0A0V1MIH3_9BILA</name>
<dbReference type="EMBL" id="JYDO01000094">
    <property type="protein sequence ID" value="KRZ71545.1"/>
    <property type="molecule type" value="Genomic_DNA"/>
</dbReference>
<evidence type="ECO:0000313" key="1">
    <source>
        <dbReference type="EMBL" id="KRZ65484.1"/>
    </source>
</evidence>
<comment type="caution">
    <text evidence="2">The sequence shown here is derived from an EMBL/GenBank/DDBJ whole genome shotgun (WGS) entry which is preliminary data.</text>
</comment>
<protein>
    <submittedName>
        <fullName evidence="2">Uncharacterized protein</fullName>
    </submittedName>
</protein>
<dbReference type="AlphaFoldDB" id="A0A0V1MIH3"/>
<accession>A0A0V1MIH3</accession>